<evidence type="ECO:0000259" key="2">
    <source>
        <dbReference type="PROSITE" id="PS50086"/>
    </source>
</evidence>
<dbReference type="Gene3D" id="1.10.8.270">
    <property type="entry name" value="putative rabgap domain of human tbc1 domain family member 14 like domains"/>
    <property type="match status" value="1"/>
</dbReference>
<dbReference type="EMBL" id="JWZT01001198">
    <property type="protein sequence ID" value="KII72500.1"/>
    <property type="molecule type" value="Genomic_DNA"/>
</dbReference>
<dbReference type="GO" id="GO:0005096">
    <property type="term" value="F:GTPase activator activity"/>
    <property type="evidence" value="ECO:0007669"/>
    <property type="project" value="UniProtKB-KW"/>
</dbReference>
<keyword evidence="4" id="KW-1185">Reference proteome</keyword>
<dbReference type="SUPFAM" id="SSF47923">
    <property type="entry name" value="Ypt/Rab-GAP domain of gyp1p"/>
    <property type="match status" value="1"/>
</dbReference>
<dbReference type="InterPro" id="IPR035969">
    <property type="entry name" value="Rab-GAP_TBC_sf"/>
</dbReference>
<proteinExistence type="predicted"/>
<organism evidence="3 4">
    <name type="scientific">Thelohanellus kitauei</name>
    <name type="common">Myxosporean</name>
    <dbReference type="NCBI Taxonomy" id="669202"/>
    <lineage>
        <taxon>Eukaryota</taxon>
        <taxon>Metazoa</taxon>
        <taxon>Cnidaria</taxon>
        <taxon>Myxozoa</taxon>
        <taxon>Myxosporea</taxon>
        <taxon>Bivalvulida</taxon>
        <taxon>Platysporina</taxon>
        <taxon>Myxobolidae</taxon>
        <taxon>Thelohanellus</taxon>
    </lineage>
</organism>
<dbReference type="SMART" id="SM00164">
    <property type="entry name" value="TBC"/>
    <property type="match status" value="1"/>
</dbReference>
<comment type="caution">
    <text evidence="3">The sequence shown here is derived from an EMBL/GenBank/DDBJ whole genome shotgun (WGS) entry which is preliminary data.</text>
</comment>
<accession>A0A0C2N843</accession>
<dbReference type="InterPro" id="IPR000195">
    <property type="entry name" value="Rab-GAP-TBC_dom"/>
</dbReference>
<reference evidence="3 4" key="1">
    <citation type="journal article" date="2014" name="Genome Biol. Evol.">
        <title>The genome of the myxosporean Thelohanellus kitauei shows adaptations to nutrient acquisition within its fish host.</title>
        <authorList>
            <person name="Yang Y."/>
            <person name="Xiong J."/>
            <person name="Zhou Z."/>
            <person name="Huo F."/>
            <person name="Miao W."/>
            <person name="Ran C."/>
            <person name="Liu Y."/>
            <person name="Zhang J."/>
            <person name="Feng J."/>
            <person name="Wang M."/>
            <person name="Wang M."/>
            <person name="Wang L."/>
            <person name="Yao B."/>
        </authorList>
    </citation>
    <scope>NUCLEOTIDE SEQUENCE [LARGE SCALE GENOMIC DNA]</scope>
    <source>
        <strain evidence="3">Wuqing</strain>
    </source>
</reference>
<dbReference type="AlphaFoldDB" id="A0A0C2N843"/>
<evidence type="ECO:0000313" key="4">
    <source>
        <dbReference type="Proteomes" id="UP000031668"/>
    </source>
</evidence>
<feature type="domain" description="Rab-GAP TBC" evidence="2">
    <location>
        <begin position="288"/>
        <end position="502"/>
    </location>
</feature>
<dbReference type="Gene3D" id="1.10.472.80">
    <property type="entry name" value="Ypt/Rab-GAP domain of gyp1p, domain 3"/>
    <property type="match status" value="1"/>
</dbReference>
<dbReference type="Pfam" id="PF00566">
    <property type="entry name" value="RabGAP-TBC"/>
    <property type="match status" value="1"/>
</dbReference>
<name>A0A0C2N843_THEKT</name>
<dbReference type="PANTHER" id="PTHR22957">
    <property type="entry name" value="TBC1 DOMAIN FAMILY MEMBER GTPASE-ACTIVATING PROTEIN"/>
    <property type="match status" value="1"/>
</dbReference>
<dbReference type="OrthoDB" id="10264062at2759"/>
<dbReference type="PROSITE" id="PS50086">
    <property type="entry name" value="TBC_RABGAP"/>
    <property type="match status" value="1"/>
</dbReference>
<evidence type="ECO:0000256" key="1">
    <source>
        <dbReference type="ARBA" id="ARBA00022468"/>
    </source>
</evidence>
<sequence length="573" mass="67765">MDFTNLQILLHQRNVYLRVKNNDFLICGDLQVVQKGHFIFLCWSISDQEKPIFRTTISRDSGKITTELFDIKTCIDQKTTPFCTKKNTLIDYSELYITKHGVCIIPQSETRKLRYHRGQNPSKPPEELEIGELLQKTSYFDFSPPDIKFCYLSCSQEADTLFKVLNGSFWLKKCPNDQDLYIITNSDDYTKLSAKNKPDYVSLIGQALFASTNNIFELVRSISEPAIASSAIFDKYIYQDPYDEELIAEVSGQYVPMIRESQVWETRFDSDGRLISLQKLIDDVFSSGVSNAHRLVAYKYILGYYRESMNSIERDEHDAAKKLEYQAIKQKMEASVNDPKFKNLNMHFDMISKDVPRCDRFYSFYKGDDNPNLECLEEILRIYSFYNYKMGYDQSMTDFLSPLLYLVKNKVDTFWLFVHMMEKRNKLLNQCENHIYDVLCSLTMLTSFFFPQFYLYVYKIYKISANDLFYLGSFFGRLKLDFKRDFTLDEVTRVWEVIWTQKLVKNYNLFICLCYISKLYNSFDYKQHEFIELTKKFPKFTLGNCENIIQETNKIIESIKKEKKLPQFIKNYL</sequence>
<dbReference type="PANTHER" id="PTHR22957:SF645">
    <property type="entry name" value="LD27216P"/>
    <property type="match status" value="1"/>
</dbReference>
<evidence type="ECO:0000313" key="3">
    <source>
        <dbReference type="EMBL" id="KII72500.1"/>
    </source>
</evidence>
<gene>
    <name evidence="3" type="ORF">RF11_07768</name>
</gene>
<protein>
    <submittedName>
        <fullName evidence="3">TBC1 domain family member 15</fullName>
    </submittedName>
</protein>
<dbReference type="Proteomes" id="UP000031668">
    <property type="component" value="Unassembled WGS sequence"/>
</dbReference>
<keyword evidence="1" id="KW-0343">GTPase activation</keyword>